<dbReference type="AlphaFoldDB" id="A0A482XJZ7"/>
<protein>
    <recommendedName>
        <fullName evidence="2">Endoplasmic reticulum metallopeptidase 1/1-A TM domain-containing protein</fullName>
    </recommendedName>
</protein>
<dbReference type="Pfam" id="PF22249">
    <property type="entry name" value="ERMP1-TM"/>
    <property type="match status" value="1"/>
</dbReference>
<keyword evidence="1" id="KW-1133">Transmembrane helix</keyword>
<feature type="transmembrane region" description="Helical" evidence="1">
    <location>
        <begin position="122"/>
        <end position="143"/>
    </location>
</feature>
<evidence type="ECO:0000313" key="4">
    <source>
        <dbReference type="Proteomes" id="UP000291343"/>
    </source>
</evidence>
<feature type="transmembrane region" description="Helical" evidence="1">
    <location>
        <begin position="266"/>
        <end position="285"/>
    </location>
</feature>
<keyword evidence="4" id="KW-1185">Reference proteome</keyword>
<evidence type="ECO:0000313" key="3">
    <source>
        <dbReference type="EMBL" id="RZF46102.1"/>
    </source>
</evidence>
<dbReference type="EMBL" id="QKKF02007180">
    <property type="protein sequence ID" value="RZF46102.1"/>
    <property type="molecule type" value="Genomic_DNA"/>
</dbReference>
<organism evidence="3 4">
    <name type="scientific">Laodelphax striatellus</name>
    <name type="common">Small brown planthopper</name>
    <name type="synonym">Delphax striatella</name>
    <dbReference type="NCBI Taxonomy" id="195883"/>
    <lineage>
        <taxon>Eukaryota</taxon>
        <taxon>Metazoa</taxon>
        <taxon>Ecdysozoa</taxon>
        <taxon>Arthropoda</taxon>
        <taxon>Hexapoda</taxon>
        <taxon>Insecta</taxon>
        <taxon>Pterygota</taxon>
        <taxon>Neoptera</taxon>
        <taxon>Paraneoptera</taxon>
        <taxon>Hemiptera</taxon>
        <taxon>Auchenorrhyncha</taxon>
        <taxon>Fulgoroidea</taxon>
        <taxon>Delphacidae</taxon>
        <taxon>Criomorphinae</taxon>
        <taxon>Laodelphax</taxon>
    </lineage>
</organism>
<proteinExistence type="predicted"/>
<dbReference type="InParanoid" id="A0A482XJZ7"/>
<comment type="caution">
    <text evidence="3">The sequence shown here is derived from an EMBL/GenBank/DDBJ whole genome shotgun (WGS) entry which is preliminary data.</text>
</comment>
<name>A0A482XJZ7_LAOST</name>
<dbReference type="STRING" id="195883.A0A482XJZ7"/>
<dbReference type="OrthoDB" id="76293at2759"/>
<keyword evidence="1" id="KW-0472">Membrane</keyword>
<gene>
    <name evidence="3" type="ORF">LSTR_LSTR016379</name>
</gene>
<accession>A0A482XJZ7</accession>
<dbReference type="Proteomes" id="UP000291343">
    <property type="component" value="Unassembled WGS sequence"/>
</dbReference>
<reference evidence="3 4" key="1">
    <citation type="journal article" date="2017" name="Gigascience">
        <title>Genome sequence of the small brown planthopper, Laodelphax striatellus.</title>
        <authorList>
            <person name="Zhu J."/>
            <person name="Jiang F."/>
            <person name="Wang X."/>
            <person name="Yang P."/>
            <person name="Bao Y."/>
            <person name="Zhao W."/>
            <person name="Wang W."/>
            <person name="Lu H."/>
            <person name="Wang Q."/>
            <person name="Cui N."/>
            <person name="Li J."/>
            <person name="Chen X."/>
            <person name="Luo L."/>
            <person name="Yu J."/>
            <person name="Kang L."/>
            <person name="Cui F."/>
        </authorList>
    </citation>
    <scope>NUCLEOTIDE SEQUENCE [LARGE SCALE GENOMIC DNA]</scope>
    <source>
        <strain evidence="3">Lst14</strain>
    </source>
</reference>
<keyword evidence="1" id="KW-0812">Transmembrane</keyword>
<evidence type="ECO:0000256" key="1">
    <source>
        <dbReference type="SAM" id="Phobius"/>
    </source>
</evidence>
<sequence>MFYFLQLFCKAYAETVLILWLHSLAQEVFESGIIPGDTDFRIFRDFGPYISGLDFCVVDQRLCVSHAAGQRGSRSRWARLQRTGDNILALTLKLASTRSAGRLQPVGQDRILRRDLARSSSYWSEFVGNLLSLAVLAFSFVHAQRPIHSEATCTMRQLFLCTGVIVCSWVLFCSRPADRVHTEHSSNRSMLVRAARLDILSLRHSSFLWPIFVTLFGRSQTKTDWRILVLYVGCLVLPYIECAYMINGSLQLIIPIMGRSGSGNHAEIVLGMISSAMFTLLLSFLHTKSTSFGHRECSIFRV</sequence>
<feature type="transmembrane region" description="Helical" evidence="1">
    <location>
        <begin position="228"/>
        <end position="246"/>
    </location>
</feature>
<dbReference type="InterPro" id="IPR053974">
    <property type="entry name" value="ERMP1_1-A_TM"/>
</dbReference>
<evidence type="ECO:0000259" key="2">
    <source>
        <dbReference type="Pfam" id="PF22249"/>
    </source>
</evidence>
<feature type="transmembrane region" description="Helical" evidence="1">
    <location>
        <begin position="155"/>
        <end position="177"/>
    </location>
</feature>
<feature type="domain" description="Endoplasmic reticulum metallopeptidase 1/1-A TM" evidence="2">
    <location>
        <begin position="223"/>
        <end position="285"/>
    </location>
</feature>